<evidence type="ECO:0000313" key="3">
    <source>
        <dbReference type="Proteomes" id="UP001487740"/>
    </source>
</evidence>
<dbReference type="EMBL" id="JARAKH010001064">
    <property type="protein sequence ID" value="KAK8373614.1"/>
    <property type="molecule type" value="Genomic_DNA"/>
</dbReference>
<feature type="compositionally biased region" description="Basic and acidic residues" evidence="1">
    <location>
        <begin position="238"/>
        <end position="247"/>
    </location>
</feature>
<name>A0AAW0SFC7_SCYPA</name>
<keyword evidence="3" id="KW-1185">Reference proteome</keyword>
<accession>A0AAW0SFC7</accession>
<dbReference type="Proteomes" id="UP001487740">
    <property type="component" value="Unassembled WGS sequence"/>
</dbReference>
<organism evidence="2 3">
    <name type="scientific">Scylla paramamosain</name>
    <name type="common">Mud crab</name>
    <dbReference type="NCBI Taxonomy" id="85552"/>
    <lineage>
        <taxon>Eukaryota</taxon>
        <taxon>Metazoa</taxon>
        <taxon>Ecdysozoa</taxon>
        <taxon>Arthropoda</taxon>
        <taxon>Crustacea</taxon>
        <taxon>Multicrustacea</taxon>
        <taxon>Malacostraca</taxon>
        <taxon>Eumalacostraca</taxon>
        <taxon>Eucarida</taxon>
        <taxon>Decapoda</taxon>
        <taxon>Pleocyemata</taxon>
        <taxon>Brachyura</taxon>
        <taxon>Eubrachyura</taxon>
        <taxon>Portunoidea</taxon>
        <taxon>Portunidae</taxon>
        <taxon>Portuninae</taxon>
        <taxon>Scylla</taxon>
    </lineage>
</organism>
<gene>
    <name evidence="2" type="ORF">O3P69_012375</name>
</gene>
<feature type="region of interest" description="Disordered" evidence="1">
    <location>
        <begin position="154"/>
        <end position="179"/>
    </location>
</feature>
<reference evidence="2 3" key="1">
    <citation type="submission" date="2023-03" db="EMBL/GenBank/DDBJ databases">
        <title>High-quality genome of Scylla paramamosain provides insights in environmental adaptation.</title>
        <authorList>
            <person name="Zhang L."/>
        </authorList>
    </citation>
    <scope>NUCLEOTIDE SEQUENCE [LARGE SCALE GENOMIC DNA]</scope>
    <source>
        <strain evidence="2">LZ_2023a</strain>
        <tissue evidence="2">Muscle</tissue>
    </source>
</reference>
<evidence type="ECO:0000256" key="1">
    <source>
        <dbReference type="SAM" id="MobiDB-lite"/>
    </source>
</evidence>
<dbReference type="AlphaFoldDB" id="A0AAW0SFC7"/>
<feature type="region of interest" description="Disordered" evidence="1">
    <location>
        <begin position="214"/>
        <end position="247"/>
    </location>
</feature>
<feature type="region of interest" description="Disordered" evidence="1">
    <location>
        <begin position="259"/>
        <end position="304"/>
    </location>
</feature>
<sequence length="304" mass="33114">MIELPRCGVDAGNSGGDRAHSQQASAASFRLVTAYTLNRTDDSTQTFLRVGTSPSTRSLTLALQTDLTNCGCNVTGNYSGRVLQVTGGYTGDALKVVAQRYQHVGGVGSAEELVSVAWHPEEEVRERPPSAWPAGMRARQGQWWRLWLRGGEEERGKASSGDPAPPQLDQERDAAGTEAGRGVVVRTQFSESIFGVSLDSLMPGKRRRLLNLTVTPHTGEHWQPSSGRRSSGKNQGKQHWEVNGEVKSTKSDISLEFVHFKQEKQDEETQVTDDRGEAGRCDAEGCGDGNVKEPKSQVAAPRRQ</sequence>
<protein>
    <submittedName>
        <fullName evidence="2">Uncharacterized protein</fullName>
    </submittedName>
</protein>
<feature type="compositionally biased region" description="Polar residues" evidence="1">
    <location>
        <begin position="223"/>
        <end position="237"/>
    </location>
</feature>
<proteinExistence type="predicted"/>
<feature type="compositionally biased region" description="Basic and acidic residues" evidence="1">
    <location>
        <begin position="272"/>
        <end position="283"/>
    </location>
</feature>
<evidence type="ECO:0000313" key="2">
    <source>
        <dbReference type="EMBL" id="KAK8373614.1"/>
    </source>
</evidence>
<comment type="caution">
    <text evidence="2">The sequence shown here is derived from an EMBL/GenBank/DDBJ whole genome shotgun (WGS) entry which is preliminary data.</text>
</comment>